<evidence type="ECO:0000259" key="6">
    <source>
        <dbReference type="Pfam" id="PF08659"/>
    </source>
</evidence>
<dbReference type="Pfam" id="PF23297">
    <property type="entry name" value="ACP_SdgA_C"/>
    <property type="match status" value="1"/>
</dbReference>
<protein>
    <recommendedName>
        <fullName evidence="10">Carrier domain-containing protein</fullName>
    </recommendedName>
</protein>
<dbReference type="InterPro" id="IPR036291">
    <property type="entry name" value="NAD(P)-bd_dom_sf"/>
</dbReference>
<dbReference type="SUPFAM" id="SSF51735">
    <property type="entry name" value="NAD(P)-binding Rossmann-fold domains"/>
    <property type="match status" value="1"/>
</dbReference>
<comment type="similarity">
    <text evidence="1">Belongs to the carnitine/choline acetyltransferase family.</text>
</comment>
<dbReference type="Gene3D" id="1.10.1200.10">
    <property type="entry name" value="ACP-like"/>
    <property type="match status" value="1"/>
</dbReference>
<dbReference type="SUPFAM" id="SSF47336">
    <property type="entry name" value="ACP-like"/>
    <property type="match status" value="1"/>
</dbReference>
<organism evidence="8 9">
    <name type="scientific">Penicillium steckii</name>
    <dbReference type="NCBI Taxonomy" id="303698"/>
    <lineage>
        <taxon>Eukaryota</taxon>
        <taxon>Fungi</taxon>
        <taxon>Dikarya</taxon>
        <taxon>Ascomycota</taxon>
        <taxon>Pezizomycotina</taxon>
        <taxon>Eurotiomycetes</taxon>
        <taxon>Eurotiomycetidae</taxon>
        <taxon>Eurotiales</taxon>
        <taxon>Aspergillaceae</taxon>
        <taxon>Penicillium</taxon>
    </lineage>
</organism>
<dbReference type="AlphaFoldDB" id="A0A1V6TPB7"/>
<keyword evidence="3" id="KW-0012">Acyltransferase</keyword>
<dbReference type="InterPro" id="IPR013968">
    <property type="entry name" value="PKS_KR"/>
</dbReference>
<dbReference type="EMBL" id="MLKD01000004">
    <property type="protein sequence ID" value="OQE27750.1"/>
    <property type="molecule type" value="Genomic_DNA"/>
</dbReference>
<evidence type="ECO:0000313" key="8">
    <source>
        <dbReference type="EMBL" id="OQE27750.1"/>
    </source>
</evidence>
<evidence type="ECO:0000259" key="5">
    <source>
        <dbReference type="Pfam" id="PF00755"/>
    </source>
</evidence>
<dbReference type="PANTHER" id="PTHR22589">
    <property type="entry name" value="CARNITINE O-ACYLTRANSFERASE"/>
    <property type="match status" value="1"/>
</dbReference>
<evidence type="ECO:0000256" key="1">
    <source>
        <dbReference type="ARBA" id="ARBA00005232"/>
    </source>
</evidence>
<feature type="domain" description="Ketoreductase (KR)" evidence="6">
    <location>
        <begin position="11"/>
        <end position="76"/>
    </location>
</feature>
<dbReference type="GO" id="GO:0044550">
    <property type="term" value="P:secondary metabolite biosynthetic process"/>
    <property type="evidence" value="ECO:0007669"/>
    <property type="project" value="UniProtKB-ARBA"/>
</dbReference>
<dbReference type="STRING" id="303698.A0A1V6TPB7"/>
<dbReference type="Gene3D" id="3.40.50.720">
    <property type="entry name" value="NAD(P)-binding Rossmann-like Domain"/>
    <property type="match status" value="1"/>
</dbReference>
<feature type="domain" description="Carrier" evidence="7">
    <location>
        <begin position="186"/>
        <end position="242"/>
    </location>
</feature>
<dbReference type="OrthoDB" id="329835at2759"/>
<dbReference type="InterPro" id="IPR036736">
    <property type="entry name" value="ACP-like_sf"/>
</dbReference>
<dbReference type="InterPro" id="IPR000542">
    <property type="entry name" value="Carn_acyl_trans"/>
</dbReference>
<dbReference type="InterPro" id="IPR009081">
    <property type="entry name" value="PP-bd_ACP"/>
</dbReference>
<feature type="active site" description="Proton acceptor" evidence="4">
    <location>
        <position position="545"/>
    </location>
</feature>
<dbReference type="InterPro" id="IPR023213">
    <property type="entry name" value="CAT-like_dom_sf"/>
</dbReference>
<dbReference type="InterPro" id="IPR039551">
    <property type="entry name" value="Cho/carn_acyl_trans"/>
</dbReference>
<dbReference type="Pfam" id="PF08659">
    <property type="entry name" value="KR"/>
    <property type="match status" value="1"/>
</dbReference>
<evidence type="ECO:0000256" key="3">
    <source>
        <dbReference type="ARBA" id="ARBA00023315"/>
    </source>
</evidence>
<dbReference type="PANTHER" id="PTHR22589:SF103">
    <property type="entry name" value="CARNITINE O-ACETYL-TRANSFERASE, ISOFORM A-RELATED"/>
    <property type="match status" value="1"/>
</dbReference>
<evidence type="ECO:0000256" key="4">
    <source>
        <dbReference type="PIRSR" id="PIRSR600542-1"/>
    </source>
</evidence>
<comment type="caution">
    <text evidence="8">The sequence shown here is derived from an EMBL/GenBank/DDBJ whole genome shotgun (WGS) entry which is preliminary data.</text>
</comment>
<keyword evidence="9" id="KW-1185">Reference proteome</keyword>
<dbReference type="Proteomes" id="UP000191285">
    <property type="component" value="Unassembled WGS sequence"/>
</dbReference>
<evidence type="ECO:0000259" key="7">
    <source>
        <dbReference type="Pfam" id="PF23297"/>
    </source>
</evidence>
<dbReference type="GO" id="GO:0016746">
    <property type="term" value="F:acyltransferase activity"/>
    <property type="evidence" value="ECO:0007669"/>
    <property type="project" value="UniProtKB-KW"/>
</dbReference>
<sequence>MDISGFVVLPRDRTFAQMTIEQWKLPLQPKVFGTLNLDKYFASSDLAFFLTLSSVVAVVGKADHISVNVGAVSVDAHGALKEAEQGDMYIGGMRASLRQNSIMKISFDEFFTNIEYAMTGLARDNHRHQTIQGVTYQSMLDASDEFLLENPIFSQLAHSQKKQTSGTPQSDKGDLKQALGCAKTVEEAEQLIRDATLTKFAVFLDRPIDDIRVDQSLATIGLDSLVSIELKNWMMRTFQHVSNAQAKVDEVTKNGQSEPNHSFYCCRASKELPRHPLVDLDEAVNDLLNSIGHFSHTREEYVELSREAHAIASQGSLGRRLYNQLRTQADDPNVESWIAGPLLKAMYLKRRYPIVPYSSFLGTHFDSPVPHSQAQRAAVLTRALCEFKHDLDSKKLKPDFLGETELRLLLDVAFQCTERAKRHLFRVSLREGDQIVSYSKLKATFQAVITLNLEGKHWTGILTTDDRVSWDINRQKLLSMSTSNAAYIRTVEESAFVICLDDDSPVTREERVRSGYLGESFNRWHDKTPQLIVTANGRSGTIFEHSMIDFMTTSQMSQRLQAAIDLLDPKNDALGQASKAVVDPASLEEFPLMTTVDIETQMTNLREKYAAAT</sequence>
<reference evidence="9" key="1">
    <citation type="journal article" date="2017" name="Nat. Microbiol.">
        <title>Global analysis of biosynthetic gene clusters reveals vast potential of secondary metabolite production in Penicillium species.</title>
        <authorList>
            <person name="Nielsen J.C."/>
            <person name="Grijseels S."/>
            <person name="Prigent S."/>
            <person name="Ji B."/>
            <person name="Dainat J."/>
            <person name="Nielsen K.F."/>
            <person name="Frisvad J.C."/>
            <person name="Workman M."/>
            <person name="Nielsen J."/>
        </authorList>
    </citation>
    <scope>NUCLEOTIDE SEQUENCE [LARGE SCALE GENOMIC DNA]</scope>
    <source>
        <strain evidence="9">IBT 24891</strain>
    </source>
</reference>
<dbReference type="Gene3D" id="3.30.559.10">
    <property type="entry name" value="Chloramphenicol acetyltransferase-like domain"/>
    <property type="match status" value="1"/>
</dbReference>
<dbReference type="Pfam" id="PF00755">
    <property type="entry name" value="Carn_acyltransf"/>
    <property type="match status" value="2"/>
</dbReference>
<dbReference type="SUPFAM" id="SSF52777">
    <property type="entry name" value="CoA-dependent acyltransferases"/>
    <property type="match status" value="1"/>
</dbReference>
<name>A0A1V6TPB7_9EURO</name>
<evidence type="ECO:0008006" key="10">
    <source>
        <dbReference type="Google" id="ProtNLM"/>
    </source>
</evidence>
<keyword evidence="2" id="KW-0808">Transferase</keyword>
<evidence type="ECO:0000256" key="2">
    <source>
        <dbReference type="ARBA" id="ARBA00022679"/>
    </source>
</evidence>
<feature type="domain" description="Choline/carnitine acyltransferase" evidence="5">
    <location>
        <begin position="276"/>
        <end position="400"/>
    </location>
</feature>
<accession>A0A1V6TPB7</accession>
<dbReference type="Gene3D" id="3.30.559.70">
    <property type="entry name" value="Choline/Carnitine o-acyltransferase, domain 2"/>
    <property type="match status" value="2"/>
</dbReference>
<gene>
    <name evidence="8" type="ORF">PENSTE_c004G05113</name>
</gene>
<feature type="domain" description="Choline/carnitine acyltransferase" evidence="5">
    <location>
        <begin position="421"/>
        <end position="609"/>
    </location>
</feature>
<dbReference type="InterPro" id="IPR042231">
    <property type="entry name" value="Cho/carn_acyl_trans_2"/>
</dbReference>
<evidence type="ECO:0000313" key="9">
    <source>
        <dbReference type="Proteomes" id="UP000191285"/>
    </source>
</evidence>
<proteinExistence type="inferred from homology"/>